<gene>
    <name evidence="2" type="ORF">LARSCL_LOCUS7976</name>
</gene>
<evidence type="ECO:0000313" key="2">
    <source>
        <dbReference type="EMBL" id="CAL1275266.1"/>
    </source>
</evidence>
<feature type="region of interest" description="Disordered" evidence="1">
    <location>
        <begin position="338"/>
        <end position="433"/>
    </location>
</feature>
<organism evidence="2 3">
    <name type="scientific">Larinioides sclopetarius</name>
    <dbReference type="NCBI Taxonomy" id="280406"/>
    <lineage>
        <taxon>Eukaryota</taxon>
        <taxon>Metazoa</taxon>
        <taxon>Ecdysozoa</taxon>
        <taxon>Arthropoda</taxon>
        <taxon>Chelicerata</taxon>
        <taxon>Arachnida</taxon>
        <taxon>Araneae</taxon>
        <taxon>Araneomorphae</taxon>
        <taxon>Entelegynae</taxon>
        <taxon>Araneoidea</taxon>
        <taxon>Araneidae</taxon>
        <taxon>Larinioides</taxon>
    </lineage>
</organism>
<reference evidence="2 3" key="1">
    <citation type="submission" date="2024-04" db="EMBL/GenBank/DDBJ databases">
        <authorList>
            <person name="Rising A."/>
            <person name="Reimegard J."/>
            <person name="Sonavane S."/>
            <person name="Akerstrom W."/>
            <person name="Nylinder S."/>
            <person name="Hedman E."/>
            <person name="Kallberg Y."/>
        </authorList>
    </citation>
    <scope>NUCLEOTIDE SEQUENCE [LARGE SCALE GENOMIC DNA]</scope>
</reference>
<dbReference type="EMBL" id="CAXIEN010000084">
    <property type="protein sequence ID" value="CAL1275266.1"/>
    <property type="molecule type" value="Genomic_DNA"/>
</dbReference>
<feature type="compositionally biased region" description="Basic residues" evidence="1">
    <location>
        <begin position="369"/>
        <end position="406"/>
    </location>
</feature>
<dbReference type="AlphaFoldDB" id="A0AAV1ZXT4"/>
<dbReference type="InterPro" id="IPR009072">
    <property type="entry name" value="Histone-fold"/>
</dbReference>
<dbReference type="SUPFAM" id="SSF47113">
    <property type="entry name" value="Histone-fold"/>
    <property type="match status" value="1"/>
</dbReference>
<dbReference type="Gene3D" id="1.10.20.10">
    <property type="entry name" value="Histone, subunit A"/>
    <property type="match status" value="1"/>
</dbReference>
<sequence length="533" mass="60223">MADKKKVSYKSGLEILIKNYFPSEKVDISGLKLISELLNEVNSLLIYHIETEYSSVGKVNGQTFQHCARKAIDENFPGKLKENAFSEAYKQLALLESGCIVYKKDATEVKGKMENHEDTEFKRIEVPIRMFKKGIEKMFSVMFPNFQVDSKAVGPLALYIHEFSKMVAKRAPEKAPQKDELQPIDIKNVLPEYFGNNALRVALGEANRCLALYEKGLIEFEPKVSYKTGPSQDKEVSKKISPTIFQPGIRNLLSEIIPGCETEARGKRYLAHILTDIAQYIAENISDRCQKEKLTDINDRHIHQSVNATFPRELKQHAQLNCTKDVKAFQKGMISYERTPVKQKTAKSESSGMKRKKKEQRSTPVKPKMQAKVKKSSPKTRRKSPTTVSKKNRKSSPLPKKRKPSKSPKLSPSPKKRRSKSPSKSKKPSKEIVQKMKFASSIISSTPEAFSNLCVRLTREAESNLIADLEDICNALIDTSVSRVTNMEQMGIEDIKGALEELFPPELAEHALLTAFNAISKFLDETQNSYSKN</sequence>
<feature type="compositionally biased region" description="Basic residues" evidence="1">
    <location>
        <begin position="414"/>
        <end position="427"/>
    </location>
</feature>
<dbReference type="Proteomes" id="UP001497382">
    <property type="component" value="Unassembled WGS sequence"/>
</dbReference>
<proteinExistence type="predicted"/>
<evidence type="ECO:0000313" key="3">
    <source>
        <dbReference type="Proteomes" id="UP001497382"/>
    </source>
</evidence>
<protein>
    <submittedName>
        <fullName evidence="2">Uncharacterized protein</fullName>
    </submittedName>
</protein>
<evidence type="ECO:0000256" key="1">
    <source>
        <dbReference type="SAM" id="MobiDB-lite"/>
    </source>
</evidence>
<keyword evidence="3" id="KW-1185">Reference proteome</keyword>
<comment type="caution">
    <text evidence="2">The sequence shown here is derived from an EMBL/GenBank/DDBJ whole genome shotgun (WGS) entry which is preliminary data.</text>
</comment>
<dbReference type="GO" id="GO:0046982">
    <property type="term" value="F:protein heterodimerization activity"/>
    <property type="evidence" value="ECO:0007669"/>
    <property type="project" value="InterPro"/>
</dbReference>
<name>A0AAV1ZXT4_9ARAC</name>
<accession>A0AAV1ZXT4</accession>